<proteinExistence type="predicted"/>
<organism evidence="2 3">
    <name type="scientific">Alicyclobacillus acidoterrestris (strain ATCC 49025 / DSM 3922 / CIP 106132 / NCIMB 13137 / GD3B)</name>
    <dbReference type="NCBI Taxonomy" id="1356854"/>
    <lineage>
        <taxon>Bacteria</taxon>
        <taxon>Bacillati</taxon>
        <taxon>Bacillota</taxon>
        <taxon>Bacilli</taxon>
        <taxon>Bacillales</taxon>
        <taxon>Alicyclobacillaceae</taxon>
        <taxon>Alicyclobacillus</taxon>
    </lineage>
</organism>
<dbReference type="InterPro" id="IPR045443">
    <property type="entry name" value="DUF6504"/>
</dbReference>
<reference evidence="3" key="1">
    <citation type="journal article" date="2022" name="G3 (Bethesda)">
        <title>Unveiling the complete genome sequence of Alicyclobacillus acidoterrestris DSM 3922T, a taint-producing strain.</title>
        <authorList>
            <person name="Leonardo I.C."/>
            <person name="Barreto Crespo M.T."/>
            <person name="Gaspar F.B."/>
        </authorList>
    </citation>
    <scope>NUCLEOTIDE SEQUENCE [LARGE SCALE GENOMIC DNA]</scope>
    <source>
        <strain evidence="3">DSM 3922</strain>
    </source>
</reference>
<sequence>MSRIVRQPIAVCRWQADDPVAFVHRGEVHTIVEILDRWVEMGDWWQGEGERKMLWVWTDHNALFELECTKQSWFVYKAWD</sequence>
<dbReference type="AlphaFoldDB" id="T0DA13"/>
<dbReference type="STRING" id="1356854.N007_00855"/>
<evidence type="ECO:0000259" key="1">
    <source>
        <dbReference type="Pfam" id="PF20114"/>
    </source>
</evidence>
<accession>A0A9E6ZWD7</accession>
<accession>T0DA13</accession>
<evidence type="ECO:0000313" key="3">
    <source>
        <dbReference type="Proteomes" id="UP000829401"/>
    </source>
</evidence>
<dbReference type="RefSeq" id="WP_021295908.1">
    <property type="nucleotide sequence ID" value="NZ_AURB01000112.1"/>
</dbReference>
<evidence type="ECO:0000313" key="2">
    <source>
        <dbReference type="EMBL" id="UNO50389.1"/>
    </source>
</evidence>
<dbReference type="EMBL" id="CP080467">
    <property type="protein sequence ID" value="UNO50389.1"/>
    <property type="molecule type" value="Genomic_DNA"/>
</dbReference>
<name>T0DA13_ALIAG</name>
<dbReference type="Proteomes" id="UP000829401">
    <property type="component" value="Chromosome"/>
</dbReference>
<gene>
    <name evidence="2" type="ORF">K1I37_07925</name>
</gene>
<protein>
    <submittedName>
        <fullName evidence="2">DUF6504 family protein</fullName>
    </submittedName>
</protein>
<dbReference type="eggNOG" id="ENOG5033H9C">
    <property type="taxonomic scope" value="Bacteria"/>
</dbReference>
<dbReference type="KEGG" id="aaco:K1I37_07925"/>
<feature type="domain" description="DUF6504" evidence="1">
    <location>
        <begin position="13"/>
        <end position="71"/>
    </location>
</feature>
<keyword evidence="3" id="KW-1185">Reference proteome</keyword>
<dbReference type="Pfam" id="PF20114">
    <property type="entry name" value="DUF6504"/>
    <property type="match status" value="1"/>
</dbReference>